<name>A0A0E9XW39_ANGAN</name>
<reference evidence="1" key="1">
    <citation type="submission" date="2014-11" db="EMBL/GenBank/DDBJ databases">
        <authorList>
            <person name="Amaro Gonzalez C."/>
        </authorList>
    </citation>
    <scope>NUCLEOTIDE SEQUENCE</scope>
</reference>
<accession>A0A0E9XW39</accession>
<protein>
    <submittedName>
        <fullName evidence="1">Uncharacterized protein</fullName>
    </submittedName>
</protein>
<reference evidence="1" key="2">
    <citation type="journal article" date="2015" name="Fish Shellfish Immunol.">
        <title>Early steps in the European eel (Anguilla anguilla)-Vibrio vulnificus interaction in the gills: Role of the RtxA13 toxin.</title>
        <authorList>
            <person name="Callol A."/>
            <person name="Pajuelo D."/>
            <person name="Ebbesson L."/>
            <person name="Teles M."/>
            <person name="MacKenzie S."/>
            <person name="Amaro C."/>
        </authorList>
    </citation>
    <scope>NUCLEOTIDE SEQUENCE</scope>
</reference>
<dbReference type="AlphaFoldDB" id="A0A0E9XW39"/>
<evidence type="ECO:0000313" key="1">
    <source>
        <dbReference type="EMBL" id="JAI06865.1"/>
    </source>
</evidence>
<sequence>MRTMLLYAEMHSKCVYSIECISCVTSLRTHAERQKCPTPFPFIHHRFKSQSVCTSSTDTLVRLVAYISYTLEKMLSYC</sequence>
<proteinExistence type="predicted"/>
<organism evidence="1">
    <name type="scientific">Anguilla anguilla</name>
    <name type="common">European freshwater eel</name>
    <name type="synonym">Muraena anguilla</name>
    <dbReference type="NCBI Taxonomy" id="7936"/>
    <lineage>
        <taxon>Eukaryota</taxon>
        <taxon>Metazoa</taxon>
        <taxon>Chordata</taxon>
        <taxon>Craniata</taxon>
        <taxon>Vertebrata</taxon>
        <taxon>Euteleostomi</taxon>
        <taxon>Actinopterygii</taxon>
        <taxon>Neopterygii</taxon>
        <taxon>Teleostei</taxon>
        <taxon>Anguilliformes</taxon>
        <taxon>Anguillidae</taxon>
        <taxon>Anguilla</taxon>
    </lineage>
</organism>
<dbReference type="EMBL" id="GBXM01001713">
    <property type="protein sequence ID" value="JAI06865.1"/>
    <property type="molecule type" value="Transcribed_RNA"/>
</dbReference>